<dbReference type="EMBL" id="KZ678142">
    <property type="protein sequence ID" value="PSN61921.1"/>
    <property type="molecule type" value="Genomic_DNA"/>
</dbReference>
<organism evidence="2 3">
    <name type="scientific">Corynespora cassiicola Philippines</name>
    <dbReference type="NCBI Taxonomy" id="1448308"/>
    <lineage>
        <taxon>Eukaryota</taxon>
        <taxon>Fungi</taxon>
        <taxon>Dikarya</taxon>
        <taxon>Ascomycota</taxon>
        <taxon>Pezizomycotina</taxon>
        <taxon>Dothideomycetes</taxon>
        <taxon>Pleosporomycetidae</taxon>
        <taxon>Pleosporales</taxon>
        <taxon>Corynesporascaceae</taxon>
        <taxon>Corynespora</taxon>
    </lineage>
</organism>
<evidence type="ECO:0000313" key="2">
    <source>
        <dbReference type="EMBL" id="PSN61921.1"/>
    </source>
</evidence>
<sequence>MCSSANKQDNGPNTPNDDKQPEQKNADNAETPEHLGSNLRQDCFSNALDTSNNDKQPFKKKFHDPETPENMAPDFHPDRFSNNDIDVFSAPTEARRVCPMCMRRRDEMCVILNCGNWVCVDCCIDWANKGLTHCVVCGKNMFQEEK</sequence>
<protein>
    <recommendedName>
        <fullName evidence="4">RING-type domain-containing protein</fullName>
    </recommendedName>
</protein>
<feature type="compositionally biased region" description="Polar residues" evidence="1">
    <location>
        <begin position="38"/>
        <end position="55"/>
    </location>
</feature>
<name>A0A2T2N8X7_CORCC</name>
<dbReference type="Gene3D" id="3.30.40.10">
    <property type="entry name" value="Zinc/RING finger domain, C3HC4 (zinc finger)"/>
    <property type="match status" value="1"/>
</dbReference>
<evidence type="ECO:0000256" key="1">
    <source>
        <dbReference type="SAM" id="MobiDB-lite"/>
    </source>
</evidence>
<reference evidence="2 3" key="1">
    <citation type="journal article" date="2018" name="Front. Microbiol.">
        <title>Genome-Wide Analysis of Corynespora cassiicola Leaf Fall Disease Putative Effectors.</title>
        <authorList>
            <person name="Lopez D."/>
            <person name="Ribeiro S."/>
            <person name="Label P."/>
            <person name="Fumanal B."/>
            <person name="Venisse J.S."/>
            <person name="Kohler A."/>
            <person name="de Oliveira R.R."/>
            <person name="Labutti K."/>
            <person name="Lipzen A."/>
            <person name="Lail K."/>
            <person name="Bauer D."/>
            <person name="Ohm R.A."/>
            <person name="Barry K.W."/>
            <person name="Spatafora J."/>
            <person name="Grigoriev I.V."/>
            <person name="Martin F.M."/>
            <person name="Pujade-Renaud V."/>
        </authorList>
    </citation>
    <scope>NUCLEOTIDE SEQUENCE [LARGE SCALE GENOMIC DNA]</scope>
    <source>
        <strain evidence="2 3">Philippines</strain>
    </source>
</reference>
<gene>
    <name evidence="2" type="ORF">BS50DRAFT_650309</name>
</gene>
<dbReference type="InterPro" id="IPR013083">
    <property type="entry name" value="Znf_RING/FYVE/PHD"/>
</dbReference>
<evidence type="ECO:0008006" key="4">
    <source>
        <dbReference type="Google" id="ProtNLM"/>
    </source>
</evidence>
<dbReference type="SUPFAM" id="SSF57850">
    <property type="entry name" value="RING/U-box"/>
    <property type="match status" value="1"/>
</dbReference>
<feature type="region of interest" description="Disordered" evidence="1">
    <location>
        <begin position="1"/>
        <end position="84"/>
    </location>
</feature>
<feature type="compositionally biased region" description="Polar residues" evidence="1">
    <location>
        <begin position="1"/>
        <end position="15"/>
    </location>
</feature>
<dbReference type="AlphaFoldDB" id="A0A2T2N8X7"/>
<evidence type="ECO:0000313" key="3">
    <source>
        <dbReference type="Proteomes" id="UP000240883"/>
    </source>
</evidence>
<keyword evidence="3" id="KW-1185">Reference proteome</keyword>
<accession>A0A2T2N8X7</accession>
<proteinExistence type="predicted"/>
<feature type="compositionally biased region" description="Basic and acidic residues" evidence="1">
    <location>
        <begin position="16"/>
        <end position="33"/>
    </location>
</feature>
<dbReference type="Proteomes" id="UP000240883">
    <property type="component" value="Unassembled WGS sequence"/>
</dbReference>